<evidence type="ECO:0000313" key="2">
    <source>
        <dbReference type="EnsemblPlants" id="OBART01G01060.5"/>
    </source>
</evidence>
<evidence type="ECO:0000256" key="1">
    <source>
        <dbReference type="SAM" id="MobiDB-lite"/>
    </source>
</evidence>
<reference evidence="2" key="2">
    <citation type="submission" date="2015-03" db="UniProtKB">
        <authorList>
            <consortium name="EnsemblPlants"/>
        </authorList>
    </citation>
    <scope>IDENTIFICATION</scope>
</reference>
<sequence>MVHSVEPKKPALNDKGGKHVDGEVAESAGLVDSTGSLPAVSATIEDTVATTDGAMAVRATARLGHALSHMPGGNGSLPICLRRREAAAEAARGTADRRINRSSRREEW</sequence>
<feature type="region of interest" description="Disordered" evidence="1">
    <location>
        <begin position="88"/>
        <end position="108"/>
    </location>
</feature>
<evidence type="ECO:0000313" key="3">
    <source>
        <dbReference type="Proteomes" id="UP000026960"/>
    </source>
</evidence>
<dbReference type="HOGENOM" id="CLU_2200956_0_0_1"/>
<feature type="compositionally biased region" description="Basic and acidic residues" evidence="1">
    <location>
        <begin position="94"/>
        <end position="108"/>
    </location>
</feature>
<accession>A0A0D3EIX2</accession>
<dbReference type="AlphaFoldDB" id="A0A0D3EIX2"/>
<dbReference type="Gramene" id="OBART01G01060.5">
    <property type="protein sequence ID" value="OBART01G01060.5"/>
    <property type="gene ID" value="OBART01G01060"/>
</dbReference>
<proteinExistence type="predicted"/>
<organism evidence="2">
    <name type="scientific">Oryza barthii</name>
    <dbReference type="NCBI Taxonomy" id="65489"/>
    <lineage>
        <taxon>Eukaryota</taxon>
        <taxon>Viridiplantae</taxon>
        <taxon>Streptophyta</taxon>
        <taxon>Embryophyta</taxon>
        <taxon>Tracheophyta</taxon>
        <taxon>Spermatophyta</taxon>
        <taxon>Magnoliopsida</taxon>
        <taxon>Liliopsida</taxon>
        <taxon>Poales</taxon>
        <taxon>Poaceae</taxon>
        <taxon>BOP clade</taxon>
        <taxon>Oryzoideae</taxon>
        <taxon>Oryzeae</taxon>
        <taxon>Oryzinae</taxon>
        <taxon>Oryza</taxon>
    </lineage>
</organism>
<protein>
    <submittedName>
        <fullName evidence="2">Uncharacterized protein</fullName>
    </submittedName>
</protein>
<dbReference type="EnsemblPlants" id="OBART01G01060.5">
    <property type="protein sequence ID" value="OBART01G01060.5"/>
    <property type="gene ID" value="OBART01G01060"/>
</dbReference>
<dbReference type="Proteomes" id="UP000026960">
    <property type="component" value="Chromosome 1"/>
</dbReference>
<name>A0A0D3EIX2_9ORYZ</name>
<keyword evidence="3" id="KW-1185">Reference proteome</keyword>
<reference evidence="2" key="1">
    <citation type="journal article" date="2009" name="Rice">
        <title>De Novo Next Generation Sequencing of Plant Genomes.</title>
        <authorList>
            <person name="Rounsley S."/>
            <person name="Marri P.R."/>
            <person name="Yu Y."/>
            <person name="He R."/>
            <person name="Sisneros N."/>
            <person name="Goicoechea J.L."/>
            <person name="Lee S.J."/>
            <person name="Angelova A."/>
            <person name="Kudrna D."/>
            <person name="Luo M."/>
            <person name="Affourtit J."/>
            <person name="Desany B."/>
            <person name="Knight J."/>
            <person name="Niazi F."/>
            <person name="Egholm M."/>
            <person name="Wing R.A."/>
        </authorList>
    </citation>
    <scope>NUCLEOTIDE SEQUENCE [LARGE SCALE GENOMIC DNA]</scope>
    <source>
        <strain evidence="2">cv. IRGC 105608</strain>
    </source>
</reference>
<feature type="region of interest" description="Disordered" evidence="1">
    <location>
        <begin position="1"/>
        <end position="20"/>
    </location>
</feature>